<sequence length="1059" mass="118413">MNTSIYQPPTPVTITPSLAPQFPEISQCKTTRHLKQIHAKLIKTGQIHDPLVSAELLRYAALSSGDLKYARHLFDRMHRPNPFSYNTIIRALGDSNGNDPVEALAIFVLMLCDEFVSPNRFTFPSVLKACAKLRNLDVGKQVHAKLVKLGLDDDEFVVSNLVRMYVMCGVMDDAHLLFCRRLESDDLGVGDDAMGKGLVRVDGLCKSRIEGDVVMWNVMIDGYMRLGEFGAAQDLFDKMPHRSVVSWNGLIAGYAQNGRFREAIEVFREMQVADVNVKPNYVTLISVLPAISHLGARELGKWVHLYADKNGIEIDHVLGSALIDMYSKCGSVDEALQLFESLPKKNTVTWNAVINGLAIHGRADEALHYFSKMQDRGIKPSDVTYIGILMACSHGGKVNEGRMIFNHMVRVADFRPRLQHYGCMVDLLGRNGLLHEAEKFILEMPIKADDVIWKALLGACKMHGNIEMGRRAAEHLMEMAPSDSGSYVALSNLYASFEDWDRVARIRVLMKDRDIRKDPGCSWIELYGVIHEFLVEDDAHPRAKEIHLMLKEISERLSSIGYQPDTTQVFLNMGEEEKRVVLSHHSEKIAVAFGLISTGPLTPLRVVKNLRICEDCHSSMKLISKLYKRKIIVRDRKRFHHFDDGSCSCKDCWYLKNSEWLMPPIDEEGNGQYLAFARDSEMPGLLSLLKLTHNQWWTLVVLSIFFLIVGRTSAVLLVRFYYAEGGSSMCMATIVQTAGFPILCIPLILTPSAERSLDLPDPVPAKFIILAYLCFGVLLAVSNLLHAVGLLYLSASTYSLIGSTQLFFNAMFALAINSQKITPIILNSLIILTFSAALVAADQFPDEHEGVTKLEYAIGVLCTLSASAVYALWLCLMQLAFQKVLKTETFVVVMKMQLYTSVVATAVSIVGLFATRQWTNLWGEMRSFNSGPASYIMTLVWAAISWQVCSVSVVGLVFLVSSLFSNAIVIVAFAVAPIASLIVFHDRLSVIKGIAILQALWGFSTYLYQNYCDDRRMRSQIRTQKQTQMQTLTLALTQTDVGETSQDSHCIVPIQQANQ</sequence>
<dbReference type="NCBIfam" id="TIGR00756">
    <property type="entry name" value="PPR"/>
    <property type="match status" value="3"/>
</dbReference>
<dbReference type="EMBL" id="JAKOGI010000080">
    <property type="protein sequence ID" value="KAJ8445187.1"/>
    <property type="molecule type" value="Genomic_DNA"/>
</dbReference>
<accession>A0A9Q1KM81</accession>
<feature type="repeat" description="PPR" evidence="3">
    <location>
        <begin position="243"/>
        <end position="277"/>
    </location>
</feature>
<dbReference type="Pfam" id="PF14432">
    <property type="entry name" value="DYW_deaminase"/>
    <property type="match status" value="1"/>
</dbReference>
<keyword evidence="2" id="KW-0677">Repeat</keyword>
<feature type="repeat" description="PPR" evidence="3">
    <location>
        <begin position="315"/>
        <end position="345"/>
    </location>
</feature>
<dbReference type="Pfam" id="PF20431">
    <property type="entry name" value="E_motif"/>
    <property type="match status" value="1"/>
</dbReference>
<dbReference type="Pfam" id="PF13041">
    <property type="entry name" value="PPR_2"/>
    <property type="match status" value="1"/>
</dbReference>
<dbReference type="GO" id="GO:0009451">
    <property type="term" value="P:RNA modification"/>
    <property type="evidence" value="ECO:0007669"/>
    <property type="project" value="InterPro"/>
</dbReference>
<evidence type="ECO:0000313" key="6">
    <source>
        <dbReference type="EMBL" id="KAJ8445187.1"/>
    </source>
</evidence>
<keyword evidence="4" id="KW-0472">Membrane</keyword>
<evidence type="ECO:0000256" key="2">
    <source>
        <dbReference type="ARBA" id="ARBA00022737"/>
    </source>
</evidence>
<evidence type="ECO:0000259" key="5">
    <source>
        <dbReference type="Pfam" id="PF14432"/>
    </source>
</evidence>
<keyword evidence="4" id="KW-1133">Transmembrane helix</keyword>
<dbReference type="InterPro" id="IPR002885">
    <property type="entry name" value="PPR_rpt"/>
</dbReference>
<dbReference type="PANTHER" id="PTHR47926:SF452">
    <property type="entry name" value="PENTATRICOPEPTIDE REPEAT-CONTAINING PROTEIN"/>
    <property type="match status" value="1"/>
</dbReference>
<protein>
    <recommendedName>
        <fullName evidence="5">DYW domain-containing protein</fullName>
    </recommendedName>
</protein>
<keyword evidence="4" id="KW-0812">Transmembrane</keyword>
<gene>
    <name evidence="6" type="ORF">Cgig2_029559</name>
</gene>
<feature type="transmembrane region" description="Helical" evidence="4">
    <location>
        <begin position="769"/>
        <end position="793"/>
    </location>
</feature>
<evidence type="ECO:0000256" key="4">
    <source>
        <dbReference type="SAM" id="Phobius"/>
    </source>
</evidence>
<dbReference type="GO" id="GO:0008270">
    <property type="term" value="F:zinc ion binding"/>
    <property type="evidence" value="ECO:0007669"/>
    <property type="project" value="InterPro"/>
</dbReference>
<dbReference type="InterPro" id="IPR032867">
    <property type="entry name" value="DYW_dom"/>
</dbReference>
<dbReference type="FunFam" id="1.25.40.10:FF:000690">
    <property type="entry name" value="Pentatricopeptide repeat-containing protein"/>
    <property type="match status" value="1"/>
</dbReference>
<feature type="domain" description="DYW" evidence="5">
    <location>
        <begin position="561"/>
        <end position="653"/>
    </location>
</feature>
<feature type="transmembrane region" description="Helical" evidence="4">
    <location>
        <begin position="856"/>
        <end position="877"/>
    </location>
</feature>
<comment type="caution">
    <text evidence="6">The sequence shown here is derived from an EMBL/GenBank/DDBJ whole genome shotgun (WGS) entry which is preliminary data.</text>
</comment>
<feature type="transmembrane region" description="Helical" evidence="4">
    <location>
        <begin position="898"/>
        <end position="915"/>
    </location>
</feature>
<evidence type="ECO:0000313" key="7">
    <source>
        <dbReference type="Proteomes" id="UP001153076"/>
    </source>
</evidence>
<dbReference type="Pfam" id="PF01535">
    <property type="entry name" value="PPR"/>
    <property type="match status" value="3"/>
</dbReference>
<organism evidence="6 7">
    <name type="scientific">Carnegiea gigantea</name>
    <dbReference type="NCBI Taxonomy" id="171969"/>
    <lineage>
        <taxon>Eukaryota</taxon>
        <taxon>Viridiplantae</taxon>
        <taxon>Streptophyta</taxon>
        <taxon>Embryophyta</taxon>
        <taxon>Tracheophyta</taxon>
        <taxon>Spermatophyta</taxon>
        <taxon>Magnoliopsida</taxon>
        <taxon>eudicotyledons</taxon>
        <taxon>Gunneridae</taxon>
        <taxon>Pentapetalae</taxon>
        <taxon>Caryophyllales</taxon>
        <taxon>Cactineae</taxon>
        <taxon>Cactaceae</taxon>
        <taxon>Cactoideae</taxon>
        <taxon>Echinocereeae</taxon>
        <taxon>Carnegiea</taxon>
    </lineage>
</organism>
<dbReference type="Proteomes" id="UP001153076">
    <property type="component" value="Unassembled WGS sequence"/>
</dbReference>
<feature type="transmembrane region" description="Helical" evidence="4">
    <location>
        <begin position="935"/>
        <end position="960"/>
    </location>
</feature>
<dbReference type="InterPro" id="IPR011990">
    <property type="entry name" value="TPR-like_helical_dom_sf"/>
</dbReference>
<dbReference type="GO" id="GO:0003729">
    <property type="term" value="F:mRNA binding"/>
    <property type="evidence" value="ECO:0007669"/>
    <property type="project" value="UniProtKB-ARBA"/>
</dbReference>
<feature type="transmembrane region" description="Helical" evidence="4">
    <location>
        <begin position="696"/>
        <end position="718"/>
    </location>
</feature>
<feature type="transmembrane region" description="Helical" evidence="4">
    <location>
        <begin position="967"/>
        <end position="984"/>
    </location>
</feature>
<dbReference type="AlphaFoldDB" id="A0A9Q1KM81"/>
<reference evidence="6" key="1">
    <citation type="submission" date="2022-04" db="EMBL/GenBank/DDBJ databases">
        <title>Carnegiea gigantea Genome sequencing and assembly v2.</title>
        <authorList>
            <person name="Copetti D."/>
            <person name="Sanderson M.J."/>
            <person name="Burquez A."/>
            <person name="Wojciechowski M.F."/>
        </authorList>
    </citation>
    <scope>NUCLEOTIDE SEQUENCE</scope>
    <source>
        <strain evidence="6">SGP5-SGP5p</strain>
        <tissue evidence="6">Aerial part</tissue>
    </source>
</reference>
<name>A0A9Q1KM81_9CARY</name>
<dbReference type="PROSITE" id="PS51375">
    <property type="entry name" value="PPR"/>
    <property type="match status" value="4"/>
</dbReference>
<feature type="repeat" description="PPR" evidence="3">
    <location>
        <begin position="346"/>
        <end position="380"/>
    </location>
</feature>
<feature type="transmembrane region" description="Helical" evidence="4">
    <location>
        <begin position="730"/>
        <end position="749"/>
    </location>
</feature>
<dbReference type="InterPro" id="IPR046848">
    <property type="entry name" value="E_motif"/>
</dbReference>
<feature type="transmembrane region" description="Helical" evidence="4">
    <location>
        <begin position="990"/>
        <end position="1008"/>
    </location>
</feature>
<proteinExistence type="inferred from homology"/>
<evidence type="ECO:0000256" key="3">
    <source>
        <dbReference type="PROSITE-ProRule" id="PRU00708"/>
    </source>
</evidence>
<feature type="transmembrane region" description="Helical" evidence="4">
    <location>
        <begin position="824"/>
        <end position="844"/>
    </location>
</feature>
<dbReference type="Pfam" id="PF16913">
    <property type="entry name" value="PUNUT"/>
    <property type="match status" value="1"/>
</dbReference>
<evidence type="ECO:0000256" key="1">
    <source>
        <dbReference type="ARBA" id="ARBA00006643"/>
    </source>
</evidence>
<dbReference type="InterPro" id="IPR046960">
    <property type="entry name" value="PPR_At4g14850-like_plant"/>
</dbReference>
<dbReference type="FunFam" id="1.25.40.10:FF:000470">
    <property type="entry name" value="Pentatricopeptide repeat-containing protein At5g66520"/>
    <property type="match status" value="1"/>
</dbReference>
<feature type="repeat" description="PPR" evidence="3">
    <location>
        <begin position="212"/>
        <end position="242"/>
    </location>
</feature>
<comment type="similarity">
    <text evidence="1">Belongs to the PPR family. PCMP-H subfamily.</text>
</comment>
<dbReference type="OrthoDB" id="185373at2759"/>
<keyword evidence="7" id="KW-1185">Reference proteome</keyword>
<dbReference type="Gene3D" id="1.25.40.10">
    <property type="entry name" value="Tetratricopeptide repeat domain"/>
    <property type="match status" value="3"/>
</dbReference>
<dbReference type="PANTHER" id="PTHR47926">
    <property type="entry name" value="PENTATRICOPEPTIDE REPEAT-CONTAINING PROTEIN"/>
    <property type="match status" value="1"/>
</dbReference>